<dbReference type="Gene3D" id="3.10.450.50">
    <property type="match status" value="1"/>
</dbReference>
<dbReference type="OrthoDB" id="2860904at2"/>
<evidence type="ECO:0000313" key="3">
    <source>
        <dbReference type="Proteomes" id="UP000190044"/>
    </source>
</evidence>
<dbReference type="RefSeq" id="WP_079639229.1">
    <property type="nucleotide sequence ID" value="NZ_FUYP01000016.1"/>
</dbReference>
<name>A0A1T5DTC0_9SPHN</name>
<dbReference type="SUPFAM" id="SSF54427">
    <property type="entry name" value="NTF2-like"/>
    <property type="match status" value="1"/>
</dbReference>
<feature type="domain" description="SnoaL-like" evidence="1">
    <location>
        <begin position="7"/>
        <end position="128"/>
    </location>
</feature>
<keyword evidence="3" id="KW-1185">Reference proteome</keyword>
<dbReference type="CDD" id="cd00531">
    <property type="entry name" value="NTF2_like"/>
    <property type="match status" value="1"/>
</dbReference>
<proteinExistence type="predicted"/>
<dbReference type="Pfam" id="PF13577">
    <property type="entry name" value="SnoaL_4"/>
    <property type="match status" value="1"/>
</dbReference>
<dbReference type="InterPro" id="IPR032710">
    <property type="entry name" value="NTF2-like_dom_sf"/>
</dbReference>
<dbReference type="InterPro" id="IPR037401">
    <property type="entry name" value="SnoaL-like"/>
</dbReference>
<organism evidence="2 3">
    <name type="scientific">Sphingopyxis flava</name>
    <dbReference type="NCBI Taxonomy" id="1507287"/>
    <lineage>
        <taxon>Bacteria</taxon>
        <taxon>Pseudomonadati</taxon>
        <taxon>Pseudomonadota</taxon>
        <taxon>Alphaproteobacteria</taxon>
        <taxon>Sphingomonadales</taxon>
        <taxon>Sphingomonadaceae</taxon>
        <taxon>Sphingopyxis</taxon>
    </lineage>
</organism>
<dbReference type="EMBL" id="FUYP01000016">
    <property type="protein sequence ID" value="SKB74998.1"/>
    <property type="molecule type" value="Genomic_DNA"/>
</dbReference>
<gene>
    <name evidence="2" type="ORF">SAMN06295937_101643</name>
</gene>
<accession>A0A1T5DTC0</accession>
<evidence type="ECO:0000313" key="2">
    <source>
        <dbReference type="EMBL" id="SKB74998.1"/>
    </source>
</evidence>
<dbReference type="Proteomes" id="UP000190044">
    <property type="component" value="Unassembled WGS sequence"/>
</dbReference>
<evidence type="ECO:0000259" key="1">
    <source>
        <dbReference type="Pfam" id="PF13577"/>
    </source>
</evidence>
<dbReference type="AlphaFoldDB" id="A0A1T5DTC0"/>
<sequence length="159" mass="17863">MPSSANEDDLAVIDAIHSWCAAIDGRDWAALEALITDPIFIDYSSNGSTEGLLAACEWTDRLRVLHGFDKTLHMVSNLRPHVDGDTAICTSYVNAMHFLMEGEEEFHAHACGQYRHDLIRIEGRWRIKGATFLLAGRHGGHKEFERAFAKARELAPQRM</sequence>
<protein>
    <submittedName>
        <fullName evidence="2">SnoaL-like domain-containing protein</fullName>
    </submittedName>
</protein>
<reference evidence="3" key="1">
    <citation type="submission" date="2017-02" db="EMBL/GenBank/DDBJ databases">
        <authorList>
            <person name="Varghese N."/>
            <person name="Submissions S."/>
        </authorList>
    </citation>
    <scope>NUCLEOTIDE SEQUENCE [LARGE SCALE GENOMIC DNA]</scope>
    <source>
        <strain evidence="3">R11H</strain>
    </source>
</reference>